<dbReference type="InterPro" id="IPR036390">
    <property type="entry name" value="WH_DNA-bd_sf"/>
</dbReference>
<evidence type="ECO:0000256" key="2">
    <source>
        <dbReference type="ARBA" id="ARBA00023015"/>
    </source>
</evidence>
<dbReference type="PANTHER" id="PTHR30537:SF1">
    <property type="entry name" value="HTH-TYPE TRANSCRIPTIONAL REGULATOR PGRR"/>
    <property type="match status" value="1"/>
</dbReference>
<dbReference type="Pfam" id="PF03466">
    <property type="entry name" value="LysR_substrate"/>
    <property type="match status" value="1"/>
</dbReference>
<evidence type="ECO:0000259" key="5">
    <source>
        <dbReference type="PROSITE" id="PS50931"/>
    </source>
</evidence>
<name>A0A1V2H1S9_9PROT</name>
<evidence type="ECO:0000256" key="4">
    <source>
        <dbReference type="ARBA" id="ARBA00023163"/>
    </source>
</evidence>
<proteinExistence type="inferred from homology"/>
<dbReference type="CDD" id="cd08474">
    <property type="entry name" value="PBP2_CrgA_like_5"/>
    <property type="match status" value="1"/>
</dbReference>
<accession>A0A1V2H1S9</accession>
<dbReference type="InterPro" id="IPR058163">
    <property type="entry name" value="LysR-type_TF_proteobact-type"/>
</dbReference>
<reference evidence="6 7" key="1">
    <citation type="submission" date="2016-10" db="EMBL/GenBank/DDBJ databases">
        <title>Draft Genome sequence of Roseomonas sp. strain M3.</title>
        <authorList>
            <person name="Subhash Y."/>
            <person name="Lee S."/>
        </authorList>
    </citation>
    <scope>NUCLEOTIDE SEQUENCE [LARGE SCALE GENOMIC DNA]</scope>
    <source>
        <strain evidence="6 7">M3</strain>
    </source>
</reference>
<dbReference type="OrthoDB" id="9812435at2"/>
<organism evidence="6 7">
    <name type="scientific">Teichococcus deserti</name>
    <dbReference type="NCBI Taxonomy" id="1817963"/>
    <lineage>
        <taxon>Bacteria</taxon>
        <taxon>Pseudomonadati</taxon>
        <taxon>Pseudomonadota</taxon>
        <taxon>Alphaproteobacteria</taxon>
        <taxon>Acetobacterales</taxon>
        <taxon>Roseomonadaceae</taxon>
        <taxon>Roseomonas</taxon>
    </lineage>
</organism>
<dbReference type="FunFam" id="1.10.10.10:FF:000001">
    <property type="entry name" value="LysR family transcriptional regulator"/>
    <property type="match status" value="1"/>
</dbReference>
<evidence type="ECO:0000256" key="1">
    <source>
        <dbReference type="ARBA" id="ARBA00009437"/>
    </source>
</evidence>
<dbReference type="InterPro" id="IPR005119">
    <property type="entry name" value="LysR_subst-bd"/>
</dbReference>
<keyword evidence="4" id="KW-0804">Transcription</keyword>
<dbReference type="PANTHER" id="PTHR30537">
    <property type="entry name" value="HTH-TYPE TRANSCRIPTIONAL REGULATOR"/>
    <property type="match status" value="1"/>
</dbReference>
<dbReference type="GO" id="GO:0003700">
    <property type="term" value="F:DNA-binding transcription factor activity"/>
    <property type="evidence" value="ECO:0007669"/>
    <property type="project" value="InterPro"/>
</dbReference>
<sequence>MRPIRHALSRSGHEWGRAVGPKLADLTAFAAVAQQRSFRKAADALGMAPSSLSHAIAGLERQLGLRLFHRTTRSVALTEAGEQLHSRLSPLLQGLEEAVQEVSGLGSAPQGILRINAPEAGARRLLRRVVPRFRADFPGVVLDLVVEGRLVDIVAEGFDAGIRLGEALPQDMIARPLGPEERFLTMASPGYLAARGRPETPDALAAHDCIGHRMPSGKLYRWEFERHAQERIVTIESGLILNHPGLMLEAALAGLGIAYLPESLARPHLDSGALEAVLAEWCPSIPGLFLYYPGHRHVPATLRAFLDTMKRCGD</sequence>
<dbReference type="PROSITE" id="PS50931">
    <property type="entry name" value="HTH_LYSR"/>
    <property type="match status" value="1"/>
</dbReference>
<comment type="caution">
    <text evidence="6">The sequence shown here is derived from an EMBL/GenBank/DDBJ whole genome shotgun (WGS) entry which is preliminary data.</text>
</comment>
<dbReference type="Pfam" id="PF00126">
    <property type="entry name" value="HTH_1"/>
    <property type="match status" value="1"/>
</dbReference>
<dbReference type="InterPro" id="IPR000847">
    <property type="entry name" value="LysR_HTH_N"/>
</dbReference>
<dbReference type="GO" id="GO:0043565">
    <property type="term" value="F:sequence-specific DNA binding"/>
    <property type="evidence" value="ECO:0007669"/>
    <property type="project" value="TreeGrafter"/>
</dbReference>
<keyword evidence="2" id="KW-0805">Transcription regulation</keyword>
<dbReference type="AlphaFoldDB" id="A0A1V2H1S9"/>
<protein>
    <submittedName>
        <fullName evidence="6">LysR family transcriptional regulator</fullName>
    </submittedName>
</protein>
<gene>
    <name evidence="6" type="ORF">BKE38_12700</name>
</gene>
<dbReference type="InterPro" id="IPR036388">
    <property type="entry name" value="WH-like_DNA-bd_sf"/>
</dbReference>
<evidence type="ECO:0000313" key="7">
    <source>
        <dbReference type="Proteomes" id="UP000188879"/>
    </source>
</evidence>
<feature type="domain" description="HTH lysR-type" evidence="5">
    <location>
        <begin position="21"/>
        <end position="78"/>
    </location>
</feature>
<dbReference type="EMBL" id="MLCO01000106">
    <property type="protein sequence ID" value="ONG53237.1"/>
    <property type="molecule type" value="Genomic_DNA"/>
</dbReference>
<dbReference type="GO" id="GO:0006351">
    <property type="term" value="P:DNA-templated transcription"/>
    <property type="evidence" value="ECO:0007669"/>
    <property type="project" value="TreeGrafter"/>
</dbReference>
<dbReference type="SUPFAM" id="SSF46785">
    <property type="entry name" value="Winged helix' DNA-binding domain"/>
    <property type="match status" value="1"/>
</dbReference>
<dbReference type="Gene3D" id="1.10.10.10">
    <property type="entry name" value="Winged helix-like DNA-binding domain superfamily/Winged helix DNA-binding domain"/>
    <property type="match status" value="1"/>
</dbReference>
<comment type="similarity">
    <text evidence="1">Belongs to the LysR transcriptional regulatory family.</text>
</comment>
<dbReference type="SUPFAM" id="SSF53850">
    <property type="entry name" value="Periplasmic binding protein-like II"/>
    <property type="match status" value="1"/>
</dbReference>
<dbReference type="Proteomes" id="UP000188879">
    <property type="component" value="Unassembled WGS sequence"/>
</dbReference>
<evidence type="ECO:0000313" key="6">
    <source>
        <dbReference type="EMBL" id="ONG53237.1"/>
    </source>
</evidence>
<keyword evidence="7" id="KW-1185">Reference proteome</keyword>
<dbReference type="Gene3D" id="3.40.190.290">
    <property type="match status" value="1"/>
</dbReference>
<evidence type="ECO:0000256" key="3">
    <source>
        <dbReference type="ARBA" id="ARBA00023125"/>
    </source>
</evidence>
<keyword evidence="3" id="KW-0238">DNA-binding</keyword>